<accession>A0A915ZNB2</accession>
<protein>
    <recommendedName>
        <fullName evidence="3">Actin-like ATPase domain-containing protein</fullName>
    </recommendedName>
</protein>
<dbReference type="EMBL" id="CAGKOT010000044">
    <property type="protein sequence ID" value="CAB5381347.1"/>
    <property type="molecule type" value="Genomic_DNA"/>
</dbReference>
<proteinExistence type="predicted"/>
<dbReference type="VEuPathDB" id="FungiDB:RhiirFUN_008368"/>
<sequence length="520" mass="58689">MSSSKADIRVVVAIDFGTTFSGYAYAHKSNPKEITVESKWGGTLDFKTPTIIKYEDESYSTIKSWGFDAFPEKPSKRRKNVDKSRPVELFKLFLLNEKPPFPDTLDYRKVISDYLRKLGEMIKEKVDVHWHGLDFYNKVLIVLMIPAGYDDHAIAIMRGCAFNAGLTREKNSRNLIFITEPEAAAISCLNPLEKLHNLKPGDSFMIVDCGGGTVDLSCHELLANDKIREITRPTGGSYGSSFVDKEFVGFLRLVKGGVQFGLRAETMVNRGKTSDIRVIVGLDFGTTYSGFTCCHISDSKIYIHTKWPPKEVYPKINTILQYDRNFVNIVNVGQWGYPEQDETRPVELFKLHLGNLQENLKPRLPVAYKKAIADYLYKLGKLIKETVKKNWVGINFTENVLLVLTVPAEYSEKEKAIMRECAHNAGLISEGDSLQLQFTTEPEAAAIYCMDKLREYDLTIGTTFMIVDCGGGTVDLTTRKLIDNKRLGEITERIGDFCGSTFIDNEFVNFNVWSENSVDA</sequence>
<organism evidence="1 2">
    <name type="scientific">Rhizophagus irregularis</name>
    <dbReference type="NCBI Taxonomy" id="588596"/>
    <lineage>
        <taxon>Eukaryota</taxon>
        <taxon>Fungi</taxon>
        <taxon>Fungi incertae sedis</taxon>
        <taxon>Mucoromycota</taxon>
        <taxon>Glomeromycotina</taxon>
        <taxon>Glomeromycetes</taxon>
        <taxon>Glomerales</taxon>
        <taxon>Glomeraceae</taxon>
        <taxon>Rhizophagus</taxon>
    </lineage>
</organism>
<reference evidence="1" key="1">
    <citation type="submission" date="2020-05" db="EMBL/GenBank/DDBJ databases">
        <authorList>
            <person name="Rincon C."/>
            <person name="Sanders R I."/>
            <person name="Robbins C."/>
            <person name="Chaturvedi A."/>
        </authorList>
    </citation>
    <scope>NUCLEOTIDE SEQUENCE</scope>
    <source>
        <strain evidence="1">CHB12</strain>
    </source>
</reference>
<comment type="caution">
    <text evidence="1">The sequence shown here is derived from an EMBL/GenBank/DDBJ whole genome shotgun (WGS) entry which is preliminary data.</text>
</comment>
<evidence type="ECO:0000313" key="1">
    <source>
        <dbReference type="EMBL" id="CAB5381347.1"/>
    </source>
</evidence>
<gene>
    <name evidence="1" type="ORF">CHRIB12_LOCUS17471</name>
</gene>
<evidence type="ECO:0000313" key="2">
    <source>
        <dbReference type="Proteomes" id="UP000684084"/>
    </source>
</evidence>
<name>A0A915ZNB2_9GLOM</name>
<dbReference type="PANTHER" id="PTHR14187:SF5">
    <property type="entry name" value="HEAT SHOCK 70 KDA PROTEIN 12A"/>
    <property type="match status" value="1"/>
</dbReference>
<dbReference type="OrthoDB" id="2963168at2759"/>
<evidence type="ECO:0008006" key="3">
    <source>
        <dbReference type="Google" id="ProtNLM"/>
    </source>
</evidence>
<dbReference type="AlphaFoldDB" id="A0A915ZNB2"/>
<dbReference type="PANTHER" id="PTHR14187">
    <property type="entry name" value="ALPHA KINASE/ELONGATION FACTOR 2 KINASE"/>
    <property type="match status" value="1"/>
</dbReference>
<dbReference type="Proteomes" id="UP000684084">
    <property type="component" value="Unassembled WGS sequence"/>
</dbReference>